<feature type="non-terminal residue" evidence="2">
    <location>
        <position position="1"/>
    </location>
</feature>
<comment type="caution">
    <text evidence="2">The sequence shown here is derived from an EMBL/GenBank/DDBJ whole genome shotgun (WGS) entry which is preliminary data.</text>
</comment>
<dbReference type="AlphaFoldDB" id="A0AAV5TQ08"/>
<dbReference type="EMBL" id="BTSX01000004">
    <property type="protein sequence ID" value="GMS96416.1"/>
    <property type="molecule type" value="Genomic_DNA"/>
</dbReference>
<organism evidence="2 3">
    <name type="scientific">Pristionchus entomophagus</name>
    <dbReference type="NCBI Taxonomy" id="358040"/>
    <lineage>
        <taxon>Eukaryota</taxon>
        <taxon>Metazoa</taxon>
        <taxon>Ecdysozoa</taxon>
        <taxon>Nematoda</taxon>
        <taxon>Chromadorea</taxon>
        <taxon>Rhabditida</taxon>
        <taxon>Rhabditina</taxon>
        <taxon>Diplogasteromorpha</taxon>
        <taxon>Diplogasteroidea</taxon>
        <taxon>Neodiplogasteridae</taxon>
        <taxon>Pristionchus</taxon>
    </lineage>
</organism>
<proteinExistence type="predicted"/>
<evidence type="ECO:0000256" key="1">
    <source>
        <dbReference type="SAM" id="MobiDB-lite"/>
    </source>
</evidence>
<dbReference type="Proteomes" id="UP001432027">
    <property type="component" value="Unassembled WGS sequence"/>
</dbReference>
<keyword evidence="3" id="KW-1185">Reference proteome</keyword>
<gene>
    <name evidence="2" type="ORF">PENTCL1PPCAC_18591</name>
</gene>
<feature type="region of interest" description="Disordered" evidence="1">
    <location>
        <begin position="1"/>
        <end position="34"/>
    </location>
</feature>
<evidence type="ECO:0000313" key="2">
    <source>
        <dbReference type="EMBL" id="GMS96416.1"/>
    </source>
</evidence>
<evidence type="ECO:0000313" key="3">
    <source>
        <dbReference type="Proteomes" id="UP001432027"/>
    </source>
</evidence>
<reference evidence="2" key="1">
    <citation type="submission" date="2023-10" db="EMBL/GenBank/DDBJ databases">
        <title>Genome assembly of Pristionchus species.</title>
        <authorList>
            <person name="Yoshida K."/>
            <person name="Sommer R.J."/>
        </authorList>
    </citation>
    <scope>NUCLEOTIDE SEQUENCE</scope>
    <source>
        <strain evidence="2">RS0144</strain>
    </source>
</reference>
<sequence>ASASKMTKEKEKEEKKEGGEKKANGERFVHHDNDELNQLREKYDRLAEYVRMRKIEANKPSAVKGFNPLQYIRAMRGQISMLEAAVKSGVSELTVAEAQIDDCYEKIATVKECMRSKITLPGEMMDIHLTKEDDADMKVDLKAHVEIQKNRLEEMRWKIKEMEKR</sequence>
<accession>A0AAV5TQ08</accession>
<protein>
    <submittedName>
        <fullName evidence="2">Uncharacterized protein</fullName>
    </submittedName>
</protein>
<name>A0AAV5TQ08_9BILA</name>